<evidence type="ECO:0000313" key="5">
    <source>
        <dbReference type="EMBL" id="SEP58141.1"/>
    </source>
</evidence>
<dbReference type="STRING" id="1036181.SAMN05421756_10149"/>
<dbReference type="PROSITE" id="PS51409">
    <property type="entry name" value="ARGINASE_2"/>
    <property type="match status" value="1"/>
</dbReference>
<sequence>MPDQAVVHFAGRSGDHNDRAMAAAPYVAAAFAEHLGVPPFVVGHPEPALSAGWHEELEAARAGLVTLAATFDDLLGAGRTPVAAVNRCSVALATLPVVARHRPDAVVVWFDGHADLNTPATSTTDFLGGLALSGPLGLWDSGLGAGLAAERAVLAGARDIDPAERELLDAGGVTLVAPGPGFAERLATVVGGRPVFVHVDCDVLEPGTVPTDYRVPDGLTLDDLAGALAALARGEVVGLEVAELETAATEDGTRAAARRLVDAVAPLLAR</sequence>
<reference evidence="6" key="1">
    <citation type="submission" date="2016-10" db="EMBL/GenBank/DDBJ databases">
        <authorList>
            <person name="Varghese N."/>
            <person name="Submissions S."/>
        </authorList>
    </citation>
    <scope>NUCLEOTIDE SEQUENCE [LARGE SCALE GENOMIC DNA]</scope>
    <source>
        <strain evidence="6">CGMCC 4.6856</strain>
    </source>
</reference>
<evidence type="ECO:0000256" key="1">
    <source>
        <dbReference type="ARBA" id="ARBA00022723"/>
    </source>
</evidence>
<evidence type="ECO:0000313" key="6">
    <source>
        <dbReference type="Proteomes" id="UP000198504"/>
    </source>
</evidence>
<dbReference type="GO" id="GO:0005829">
    <property type="term" value="C:cytosol"/>
    <property type="evidence" value="ECO:0007669"/>
    <property type="project" value="TreeGrafter"/>
</dbReference>
<dbReference type="Proteomes" id="UP000198504">
    <property type="component" value="Unassembled WGS sequence"/>
</dbReference>
<dbReference type="EMBL" id="FOFA01000001">
    <property type="protein sequence ID" value="SEP58141.1"/>
    <property type="molecule type" value="Genomic_DNA"/>
</dbReference>
<organism evidence="5 6">
    <name type="scientific">Microlunatus flavus</name>
    <dbReference type="NCBI Taxonomy" id="1036181"/>
    <lineage>
        <taxon>Bacteria</taxon>
        <taxon>Bacillati</taxon>
        <taxon>Actinomycetota</taxon>
        <taxon>Actinomycetes</taxon>
        <taxon>Propionibacteriales</taxon>
        <taxon>Propionibacteriaceae</taxon>
        <taxon>Microlunatus</taxon>
    </lineage>
</organism>
<keyword evidence="6" id="KW-1185">Reference proteome</keyword>
<keyword evidence="2 5" id="KW-0378">Hydrolase</keyword>
<gene>
    <name evidence="5" type="ORF">SAMN05421756_10149</name>
</gene>
<proteinExistence type="inferred from homology"/>
<dbReference type="Pfam" id="PF00491">
    <property type="entry name" value="Arginase"/>
    <property type="match status" value="1"/>
</dbReference>
<evidence type="ECO:0000256" key="2">
    <source>
        <dbReference type="ARBA" id="ARBA00022801"/>
    </source>
</evidence>
<protein>
    <submittedName>
        <fullName evidence="5">Arginase/Nomega-hydroxy-L-arginine amidinohydrolase</fullName>
    </submittedName>
</protein>
<dbReference type="InterPro" id="IPR006035">
    <property type="entry name" value="Ureohydrolase"/>
</dbReference>
<dbReference type="RefSeq" id="WP_198409860.1">
    <property type="nucleotide sequence ID" value="NZ_FOFA01000001.1"/>
</dbReference>
<dbReference type="AlphaFoldDB" id="A0A1H8Z1D9"/>
<dbReference type="CDD" id="cd09999">
    <property type="entry name" value="Arginase-like_1"/>
    <property type="match status" value="1"/>
</dbReference>
<dbReference type="PANTHER" id="PTHR43782:SF3">
    <property type="entry name" value="ARGINASE"/>
    <property type="match status" value="1"/>
</dbReference>
<keyword evidence="1" id="KW-0479">Metal-binding</keyword>
<keyword evidence="3" id="KW-0464">Manganese</keyword>
<dbReference type="GO" id="GO:0030145">
    <property type="term" value="F:manganese ion binding"/>
    <property type="evidence" value="ECO:0007669"/>
    <property type="project" value="TreeGrafter"/>
</dbReference>
<name>A0A1H8Z1D9_9ACTN</name>
<evidence type="ECO:0000256" key="4">
    <source>
        <dbReference type="PROSITE-ProRule" id="PRU00742"/>
    </source>
</evidence>
<dbReference type="Gene3D" id="3.40.800.10">
    <property type="entry name" value="Ureohydrolase domain"/>
    <property type="match status" value="1"/>
</dbReference>
<evidence type="ECO:0000256" key="3">
    <source>
        <dbReference type="ARBA" id="ARBA00023211"/>
    </source>
</evidence>
<accession>A0A1H8Z1D9</accession>
<dbReference type="GO" id="GO:0004053">
    <property type="term" value="F:arginase activity"/>
    <property type="evidence" value="ECO:0007669"/>
    <property type="project" value="TreeGrafter"/>
</dbReference>
<dbReference type="InterPro" id="IPR023696">
    <property type="entry name" value="Ureohydrolase_dom_sf"/>
</dbReference>
<dbReference type="PANTHER" id="PTHR43782">
    <property type="entry name" value="ARGINASE"/>
    <property type="match status" value="1"/>
</dbReference>
<dbReference type="SUPFAM" id="SSF52768">
    <property type="entry name" value="Arginase/deacetylase"/>
    <property type="match status" value="1"/>
</dbReference>
<comment type="similarity">
    <text evidence="4">Belongs to the arginase family.</text>
</comment>